<feature type="transmembrane region" description="Helical" evidence="6">
    <location>
        <begin position="147"/>
        <end position="165"/>
    </location>
</feature>
<dbReference type="InterPro" id="IPR032813">
    <property type="entry name" value="Na_H_antiport_N"/>
</dbReference>
<evidence type="ECO:0000256" key="3">
    <source>
        <dbReference type="ARBA" id="ARBA00022692"/>
    </source>
</evidence>
<evidence type="ECO:0000256" key="1">
    <source>
        <dbReference type="ARBA" id="ARBA00004651"/>
    </source>
</evidence>
<dbReference type="GO" id="GO:0005886">
    <property type="term" value="C:plasma membrane"/>
    <property type="evidence" value="ECO:0007669"/>
    <property type="project" value="UniProtKB-SubCell"/>
</dbReference>
<evidence type="ECO:0000256" key="6">
    <source>
        <dbReference type="SAM" id="Phobius"/>
    </source>
</evidence>
<feature type="transmembrane region" description="Helical" evidence="6">
    <location>
        <begin position="392"/>
        <end position="417"/>
    </location>
</feature>
<feature type="transmembrane region" description="Helical" evidence="6">
    <location>
        <begin position="289"/>
        <end position="307"/>
    </location>
</feature>
<feature type="transmembrane region" description="Helical" evidence="6">
    <location>
        <begin position="177"/>
        <end position="199"/>
    </location>
</feature>
<dbReference type="Pfam" id="PF13726">
    <property type="entry name" value="Na_H_antiport_2"/>
    <property type="match status" value="1"/>
</dbReference>
<dbReference type="AlphaFoldDB" id="A0A844G1S1"/>
<feature type="transmembrane region" description="Helical" evidence="6">
    <location>
        <begin position="319"/>
        <end position="340"/>
    </location>
</feature>
<dbReference type="EMBL" id="VUNS01000004">
    <property type="protein sequence ID" value="MST96518.1"/>
    <property type="molecule type" value="Genomic_DNA"/>
</dbReference>
<feature type="transmembrane region" description="Helical" evidence="6">
    <location>
        <begin position="125"/>
        <end position="141"/>
    </location>
</feature>
<dbReference type="Pfam" id="PF03553">
    <property type="entry name" value="Na_H_antiporter"/>
    <property type="match status" value="1"/>
</dbReference>
<comment type="subcellular location">
    <subcellularLocation>
        <location evidence="1">Cell membrane</location>
        <topology evidence="1">Multi-pass membrane protein</topology>
    </subcellularLocation>
</comment>
<dbReference type="PANTHER" id="PTHR37821:SF1">
    <property type="entry name" value="AMINO ACID TRANSPORTER YUIF-RELATED"/>
    <property type="match status" value="1"/>
</dbReference>
<feature type="domain" description="Na+/H+ antiporter NhaC-like C-terminal" evidence="7">
    <location>
        <begin position="178"/>
        <end position="464"/>
    </location>
</feature>
<accession>A0A844G1S1</accession>
<dbReference type="Proteomes" id="UP000435649">
    <property type="component" value="Unassembled WGS sequence"/>
</dbReference>
<evidence type="ECO:0000313" key="9">
    <source>
        <dbReference type="EMBL" id="MST96518.1"/>
    </source>
</evidence>
<evidence type="ECO:0000256" key="4">
    <source>
        <dbReference type="ARBA" id="ARBA00022989"/>
    </source>
</evidence>
<organism evidence="9 10">
    <name type="scientific">Victivallis lenta</name>
    <dbReference type="NCBI Taxonomy" id="2606640"/>
    <lineage>
        <taxon>Bacteria</taxon>
        <taxon>Pseudomonadati</taxon>
        <taxon>Lentisphaerota</taxon>
        <taxon>Lentisphaeria</taxon>
        <taxon>Victivallales</taxon>
        <taxon>Victivallaceae</taxon>
        <taxon>Victivallis</taxon>
    </lineage>
</organism>
<name>A0A844G1S1_9BACT</name>
<feature type="transmembrane region" description="Helical" evidence="6">
    <location>
        <begin position="219"/>
        <end position="242"/>
    </location>
</feature>
<feature type="domain" description="Putative Na+/H+ antiporter N-terminal" evidence="8">
    <location>
        <begin position="8"/>
        <end position="116"/>
    </location>
</feature>
<feature type="transmembrane region" description="Helical" evidence="6">
    <location>
        <begin position="82"/>
        <end position="104"/>
    </location>
</feature>
<dbReference type="RefSeq" id="WP_106054540.1">
    <property type="nucleotide sequence ID" value="NZ_CALXOB010000047.1"/>
</dbReference>
<gene>
    <name evidence="9" type="ORF">FYJ85_05595</name>
</gene>
<dbReference type="PANTHER" id="PTHR37821">
    <property type="entry name" value="AMINO ACID TRANSPORTER YUIF-RELATED"/>
    <property type="match status" value="1"/>
</dbReference>
<reference evidence="9 10" key="1">
    <citation type="submission" date="2019-08" db="EMBL/GenBank/DDBJ databases">
        <title>In-depth cultivation of the pig gut microbiome towards novel bacterial diversity and tailored functional studies.</title>
        <authorList>
            <person name="Wylensek D."/>
            <person name="Hitch T.C.A."/>
            <person name="Clavel T."/>
        </authorList>
    </citation>
    <scope>NUCLEOTIDE SEQUENCE [LARGE SCALE GENOMIC DNA]</scope>
    <source>
        <strain evidence="9 10">BBE-744-WT-12</strain>
    </source>
</reference>
<comment type="caution">
    <text evidence="9">The sequence shown here is derived from an EMBL/GenBank/DDBJ whole genome shotgun (WGS) entry which is preliminary data.</text>
</comment>
<sequence length="470" mass="49607">MVWELLSNPVLVSVAVLLALAALRMNVVFALISAAAVGGMLGGLDGEAFALLGSGEFTEFWKSAVSVFGSTMKSFQSSLDNGAVLAINYVMLGTFSIAISRSGVTELIARKLFQWIGCEMTAKKLFCFKYALLGILTLTAVSSQNLIPMHIAFIPVLIPPLLPVFDRLRLDRRAVACVLTFGLITPYMVLPVGFGKIYLNTILLDNIRRNGMEVAAAQASPAMLIPALGMVAGLLIAVFLSYRRPRAYNPVKTELMVEATEPVEIRPFNVAVGVAAILMALFVQIFLDSLLIGSLLAVMVFVAARVIRLRDTQDVFVQGVHLMGGIGIVMIAAAGFANVMKDTGGVAELVELVKGVAVHYRGVTVFAMLLIGLIITMGIGSSFSTVPLIAAIYVPLCAALGISPLATIAIVGSAGALGDAGSPVSESVLGPTAGLNADGQHDHIYDSTIPTFLHYNLPLLAAGWIAGMIL</sequence>
<keyword evidence="5 6" id="KW-0472">Membrane</keyword>
<evidence type="ECO:0000259" key="8">
    <source>
        <dbReference type="Pfam" id="PF13726"/>
    </source>
</evidence>
<dbReference type="InterPro" id="IPR018461">
    <property type="entry name" value="Na/H_Antiport_NhaC-like_C"/>
</dbReference>
<protein>
    <submittedName>
        <fullName evidence="9">TRAP transporter large permease subunit</fullName>
    </submittedName>
</protein>
<keyword evidence="3 6" id="KW-0812">Transmembrane</keyword>
<evidence type="ECO:0000259" key="7">
    <source>
        <dbReference type="Pfam" id="PF03553"/>
    </source>
</evidence>
<evidence type="ECO:0000256" key="2">
    <source>
        <dbReference type="ARBA" id="ARBA00022475"/>
    </source>
</evidence>
<evidence type="ECO:0000256" key="5">
    <source>
        <dbReference type="ARBA" id="ARBA00023136"/>
    </source>
</evidence>
<keyword evidence="10" id="KW-1185">Reference proteome</keyword>
<dbReference type="InterPro" id="IPR052576">
    <property type="entry name" value="AA_Transporter-Related"/>
</dbReference>
<proteinExistence type="predicted"/>
<feature type="transmembrane region" description="Helical" evidence="6">
    <location>
        <begin position="360"/>
        <end position="380"/>
    </location>
</feature>
<keyword evidence="2" id="KW-1003">Cell membrane</keyword>
<evidence type="ECO:0000313" key="10">
    <source>
        <dbReference type="Proteomes" id="UP000435649"/>
    </source>
</evidence>
<keyword evidence="4 6" id="KW-1133">Transmembrane helix</keyword>
<feature type="transmembrane region" description="Helical" evidence="6">
    <location>
        <begin position="263"/>
        <end position="283"/>
    </location>
</feature>